<proteinExistence type="predicted"/>
<name>A0A9X2E993_9NOCA</name>
<keyword evidence="4" id="KW-1185">Reference proteome</keyword>
<dbReference type="InterPro" id="IPR049886">
    <property type="entry name" value="CFI_box_CTERM_dom"/>
</dbReference>
<protein>
    <submittedName>
        <fullName evidence="3">DUF4157 domain-containing protein</fullName>
    </submittedName>
</protein>
<feature type="compositionally biased region" description="Low complexity" evidence="1">
    <location>
        <begin position="16"/>
        <end position="27"/>
    </location>
</feature>
<dbReference type="Pfam" id="PF13699">
    <property type="entry name" value="eCIS_core"/>
    <property type="match status" value="1"/>
</dbReference>
<feature type="compositionally biased region" description="Low complexity" evidence="1">
    <location>
        <begin position="354"/>
        <end position="363"/>
    </location>
</feature>
<reference evidence="3" key="1">
    <citation type="submission" date="2022-06" db="EMBL/GenBank/DDBJ databases">
        <title>Novel species in genus nocardia.</title>
        <authorList>
            <person name="Li F."/>
        </authorList>
    </citation>
    <scope>NUCLEOTIDE SEQUENCE</scope>
    <source>
        <strain evidence="3">CDC141</strain>
    </source>
</reference>
<dbReference type="InterPro" id="IPR025295">
    <property type="entry name" value="eCIS_core_dom"/>
</dbReference>
<evidence type="ECO:0000259" key="2">
    <source>
        <dbReference type="Pfam" id="PF13699"/>
    </source>
</evidence>
<evidence type="ECO:0000256" key="1">
    <source>
        <dbReference type="SAM" id="MobiDB-lite"/>
    </source>
</evidence>
<comment type="caution">
    <text evidence="3">The sequence shown here is derived from an EMBL/GenBank/DDBJ whole genome shotgun (WGS) entry which is preliminary data.</text>
</comment>
<dbReference type="NCBIfam" id="NF041770">
    <property type="entry name" value="CFI_box_CTERM"/>
    <property type="match status" value="1"/>
</dbReference>
<dbReference type="Proteomes" id="UP001139157">
    <property type="component" value="Unassembled WGS sequence"/>
</dbReference>
<evidence type="ECO:0000313" key="4">
    <source>
        <dbReference type="Proteomes" id="UP001139157"/>
    </source>
</evidence>
<dbReference type="AlphaFoldDB" id="A0A9X2E993"/>
<feature type="region of interest" description="Disordered" evidence="1">
    <location>
        <begin position="1"/>
        <end position="42"/>
    </location>
</feature>
<feature type="region of interest" description="Disordered" evidence="1">
    <location>
        <begin position="305"/>
        <end position="374"/>
    </location>
</feature>
<feature type="domain" description="eCIS core" evidence="2">
    <location>
        <begin position="37"/>
        <end position="112"/>
    </location>
</feature>
<feature type="compositionally biased region" description="Low complexity" evidence="1">
    <location>
        <begin position="327"/>
        <end position="347"/>
    </location>
</feature>
<evidence type="ECO:0000313" key="3">
    <source>
        <dbReference type="EMBL" id="MCM6776637.1"/>
    </source>
</evidence>
<sequence>MTAQHMEPQPEPTVRPPVARDAAPDAVGEALAGPGRPLEPDERARMQGRFGSDFSAIRVHTDARAGDSARAIDARAYTAGKDIVFAPGEYHSGASDSERLLEHELMHTTQQRPLSGADLGDLRVGDRDDPAEHGETLTTAPIVRRQPTGSNIPPAHARGHAGEQGMGFLGYRAEDGWFFLEGPSGAKGHGITATGFDGVAVRTKGAIEIHILDNKSLAREGNVSSASALTKNLGKNLDKLISRIGSKDFDDVPRIGEIRAELAAARKALAAGQKLSTTVRLIVTGVGGRSTGVTARLAGQGVEFRDLDAPPPKAGTKVGEAPKPGTKVEVAPKAPEAKPAAPKVVVPPKEPEVKPAAPKVAPKGTPRTGGRSGGGGAGVGIAVGGAIVDVIAQLVVQHYVQDILDEKNAEAFSRDLDKYQDRIDKLITAQQATIDRLAAAGTPTFVNITLLVRYQTDVSGQLGGGTAYMGMDLKSLVISGNRIETVSVTEASRGWGAAAREAYLGSSERLISFSLGYPDLRMASKEDPRASGGGCFIATACYGSPSAREVLVLRTFRDRVLRTHATGRAFVRAYYRLSPPLANSLRRHEWPRVLVRTAAIAPLARAAAAYLERRDR</sequence>
<organism evidence="3 4">
    <name type="scientific">Nocardia pulmonis</name>
    <dbReference type="NCBI Taxonomy" id="2951408"/>
    <lineage>
        <taxon>Bacteria</taxon>
        <taxon>Bacillati</taxon>
        <taxon>Actinomycetota</taxon>
        <taxon>Actinomycetes</taxon>
        <taxon>Mycobacteriales</taxon>
        <taxon>Nocardiaceae</taxon>
        <taxon>Nocardia</taxon>
    </lineage>
</organism>
<dbReference type="EMBL" id="JAMRXG010000011">
    <property type="protein sequence ID" value="MCM6776637.1"/>
    <property type="molecule type" value="Genomic_DNA"/>
</dbReference>
<gene>
    <name evidence="3" type="ORF">NDR86_24420</name>
</gene>
<dbReference type="RefSeq" id="WP_251914949.1">
    <property type="nucleotide sequence ID" value="NZ_JAMRXG010000011.1"/>
</dbReference>
<accession>A0A9X2E993</accession>